<dbReference type="RefSeq" id="XP_041560271.1">
    <property type="nucleotide sequence ID" value="XM_041694441.1"/>
</dbReference>
<dbReference type="SUPFAM" id="SSF51735">
    <property type="entry name" value="NAD(P)-binding Rossmann-fold domains"/>
    <property type="match status" value="1"/>
</dbReference>
<keyword evidence="6" id="KW-1185">Reference proteome</keyword>
<dbReference type="GeneID" id="64978082"/>
<evidence type="ECO:0000256" key="3">
    <source>
        <dbReference type="ARBA" id="ARBA00023002"/>
    </source>
</evidence>
<keyword evidence="3" id="KW-0560">Oxidoreductase</keyword>
<dbReference type="KEGG" id="apuu:APUU_61133S"/>
<comment type="similarity">
    <text evidence="1">Belongs to the NmrA-type oxidoreductase family. Isoflavone reductase subfamily.</text>
</comment>
<dbReference type="InterPro" id="IPR008030">
    <property type="entry name" value="NmrA-like"/>
</dbReference>
<dbReference type="Gene3D" id="3.90.25.10">
    <property type="entry name" value="UDP-galactose 4-epimerase, domain 1"/>
    <property type="match status" value="1"/>
</dbReference>
<dbReference type="EMBL" id="AP024448">
    <property type="protein sequence ID" value="BCS28085.1"/>
    <property type="molecule type" value="Genomic_DNA"/>
</dbReference>
<dbReference type="Pfam" id="PF05368">
    <property type="entry name" value="NmrA"/>
    <property type="match status" value="1"/>
</dbReference>
<sequence length="295" mass="32454">MMLVTHVEQKSPDLEATFGVPVTVIDYKSPSSIKSALEAHNVETVICTINSQVDLEPELNLILAADSSQTTRRFIPSIFAGFPYPVRYPDSTPVAKAKSEVLKAVKKTSLEYTAFYNGIFLDYYGAPGLKSNVSPWPLFVDILNERAAIPGSGDIPVVFTHSSDIAKFVVASLDLTKWREESFILGEKLTWHEFIGLAKAAKGSKFNVVHDSEADLNAGNITILPSYPKMFQLPEAEIQTILAPAGIWFVNRELDLNPTYTLNSEFPDITLVSVKEFLNLSWARSAAATSPGIKI</sequence>
<proteinExistence type="inferred from homology"/>
<keyword evidence="2" id="KW-0521">NADP</keyword>
<dbReference type="GO" id="GO:0016491">
    <property type="term" value="F:oxidoreductase activity"/>
    <property type="evidence" value="ECO:0007669"/>
    <property type="project" value="UniProtKB-KW"/>
</dbReference>
<dbReference type="PANTHER" id="PTHR47706">
    <property type="entry name" value="NMRA-LIKE FAMILY PROTEIN"/>
    <property type="match status" value="1"/>
</dbReference>
<accession>A0A7R7XUS2</accession>
<dbReference type="InterPro" id="IPR036291">
    <property type="entry name" value="NAD(P)-bd_dom_sf"/>
</dbReference>
<dbReference type="InterPro" id="IPR051609">
    <property type="entry name" value="NmrA/Isoflavone_reductase-like"/>
</dbReference>
<dbReference type="OrthoDB" id="10000533at2759"/>
<evidence type="ECO:0000256" key="1">
    <source>
        <dbReference type="ARBA" id="ARBA00005725"/>
    </source>
</evidence>
<evidence type="ECO:0000313" key="5">
    <source>
        <dbReference type="EMBL" id="BCS28085.1"/>
    </source>
</evidence>
<reference evidence="5" key="2">
    <citation type="submission" date="2021-02" db="EMBL/GenBank/DDBJ databases">
        <title>Aspergillus puulaauensis MK2 genome sequence.</title>
        <authorList>
            <person name="Futagami T."/>
            <person name="Mori K."/>
            <person name="Kadooka C."/>
            <person name="Tanaka T."/>
        </authorList>
    </citation>
    <scope>NUCLEOTIDE SEQUENCE</scope>
    <source>
        <strain evidence="5">MK2</strain>
    </source>
</reference>
<dbReference type="AlphaFoldDB" id="A0A7R7XUS2"/>
<reference evidence="5" key="1">
    <citation type="submission" date="2021-01" db="EMBL/GenBank/DDBJ databases">
        <authorList>
            <consortium name="Aspergillus puulaauensis MK2 genome sequencing consortium"/>
            <person name="Kazuki M."/>
            <person name="Futagami T."/>
        </authorList>
    </citation>
    <scope>NUCLEOTIDE SEQUENCE</scope>
    <source>
        <strain evidence="5">MK2</strain>
    </source>
</reference>
<gene>
    <name evidence="5" type="ORF">APUU_61133S</name>
</gene>
<evidence type="ECO:0000256" key="2">
    <source>
        <dbReference type="ARBA" id="ARBA00022857"/>
    </source>
</evidence>
<dbReference type="Proteomes" id="UP000654913">
    <property type="component" value="Chromosome 6"/>
</dbReference>
<feature type="domain" description="NmrA-like" evidence="4">
    <location>
        <begin position="15"/>
        <end position="205"/>
    </location>
</feature>
<evidence type="ECO:0000259" key="4">
    <source>
        <dbReference type="Pfam" id="PF05368"/>
    </source>
</evidence>
<dbReference type="Gene3D" id="3.40.50.720">
    <property type="entry name" value="NAD(P)-binding Rossmann-like Domain"/>
    <property type="match status" value="1"/>
</dbReference>
<dbReference type="PANTHER" id="PTHR47706:SF4">
    <property type="entry name" value="NMRA-LIKE DOMAIN-CONTAINING PROTEIN"/>
    <property type="match status" value="1"/>
</dbReference>
<organism evidence="5 6">
    <name type="scientific">Aspergillus puulaauensis</name>
    <dbReference type="NCBI Taxonomy" id="1220207"/>
    <lineage>
        <taxon>Eukaryota</taxon>
        <taxon>Fungi</taxon>
        <taxon>Dikarya</taxon>
        <taxon>Ascomycota</taxon>
        <taxon>Pezizomycotina</taxon>
        <taxon>Eurotiomycetes</taxon>
        <taxon>Eurotiomycetidae</taxon>
        <taxon>Eurotiales</taxon>
        <taxon>Aspergillaceae</taxon>
        <taxon>Aspergillus</taxon>
    </lineage>
</organism>
<name>A0A7R7XUS2_9EURO</name>
<evidence type="ECO:0000313" key="6">
    <source>
        <dbReference type="Proteomes" id="UP000654913"/>
    </source>
</evidence>
<protein>
    <recommendedName>
        <fullName evidence="4">NmrA-like domain-containing protein</fullName>
    </recommendedName>
</protein>